<evidence type="ECO:0000256" key="3">
    <source>
        <dbReference type="ARBA" id="ARBA00022516"/>
    </source>
</evidence>
<evidence type="ECO:0000256" key="11">
    <source>
        <dbReference type="ARBA" id="ARBA00038963"/>
    </source>
</evidence>
<evidence type="ECO:0000256" key="13">
    <source>
        <dbReference type="ARBA" id="ARBA00042123"/>
    </source>
</evidence>
<protein>
    <recommendedName>
        <fullName evidence="12">Enoyl-[acyl-carrier-protein] reductase, mitochondrial</fullName>
        <ecNumber evidence="11">1.3.1.104</ecNumber>
    </recommendedName>
    <alternativeName>
        <fullName evidence="13">2-enoyl thioester reductase</fullName>
    </alternativeName>
</protein>
<keyword evidence="4" id="KW-0276">Fatty acid metabolism</keyword>
<keyword evidence="10" id="KW-0275">Fatty acid biosynthesis</keyword>
<keyword evidence="8" id="KW-0443">Lipid metabolism</keyword>
<name>A0AAD9MX60_9ANNE</name>
<dbReference type="SUPFAM" id="SSF51735">
    <property type="entry name" value="NAD(P)-binding Rossmann-fold domains"/>
    <property type="match status" value="1"/>
</dbReference>
<dbReference type="GO" id="GO:0141148">
    <property type="term" value="F:enoyl-[acyl-carrier-protein] reductase (NADPH) activity"/>
    <property type="evidence" value="ECO:0007669"/>
    <property type="project" value="UniProtKB-EC"/>
</dbReference>
<comment type="subcellular location">
    <subcellularLocation>
        <location evidence="1">Mitochondrion</location>
    </subcellularLocation>
</comment>
<evidence type="ECO:0000256" key="6">
    <source>
        <dbReference type="ARBA" id="ARBA00022946"/>
    </source>
</evidence>
<dbReference type="InterPro" id="IPR020843">
    <property type="entry name" value="ER"/>
</dbReference>
<keyword evidence="5" id="KW-0521">NADP</keyword>
<dbReference type="CDD" id="cd08290">
    <property type="entry name" value="ETR"/>
    <property type="match status" value="1"/>
</dbReference>
<dbReference type="InterPro" id="IPR013154">
    <property type="entry name" value="ADH-like_N"/>
</dbReference>
<gene>
    <name evidence="16" type="ORF">LSH36_573g04012</name>
</gene>
<dbReference type="FunFam" id="3.90.180.10:FF:000010">
    <property type="entry name" value="Enoyl-[acyl-carrier-protein] reductase, mitochondrial"/>
    <property type="match status" value="1"/>
</dbReference>
<dbReference type="PANTHER" id="PTHR43981">
    <property type="entry name" value="ENOYL-[ACYL-CARRIER-PROTEIN] REDUCTASE, MITOCHONDRIAL"/>
    <property type="match status" value="1"/>
</dbReference>
<evidence type="ECO:0000256" key="12">
    <source>
        <dbReference type="ARBA" id="ARBA00041058"/>
    </source>
</evidence>
<feature type="domain" description="Enoyl reductase (ER)" evidence="15">
    <location>
        <begin position="39"/>
        <end position="362"/>
    </location>
</feature>
<dbReference type="EMBL" id="JAODUP010000573">
    <property type="protein sequence ID" value="KAK2147026.1"/>
    <property type="molecule type" value="Genomic_DNA"/>
</dbReference>
<comment type="similarity">
    <text evidence="2">Belongs to the zinc-containing alcohol dehydrogenase family. Quinone oxidoreductase subfamily.</text>
</comment>
<keyword evidence="7" id="KW-0560">Oxidoreductase</keyword>
<evidence type="ECO:0000256" key="4">
    <source>
        <dbReference type="ARBA" id="ARBA00022832"/>
    </source>
</evidence>
<evidence type="ECO:0000256" key="1">
    <source>
        <dbReference type="ARBA" id="ARBA00004173"/>
    </source>
</evidence>
<dbReference type="FunFam" id="3.40.50.720:FF:000112">
    <property type="entry name" value="Enoyl-[acyl-carrier-protein] reductase 1, mitochondrial"/>
    <property type="match status" value="1"/>
</dbReference>
<dbReference type="Gene3D" id="3.90.180.10">
    <property type="entry name" value="Medium-chain alcohol dehydrogenases, catalytic domain"/>
    <property type="match status" value="1"/>
</dbReference>
<evidence type="ECO:0000256" key="14">
    <source>
        <dbReference type="ARBA" id="ARBA00048843"/>
    </source>
</evidence>
<keyword evidence="9" id="KW-0496">Mitochondrion</keyword>
<keyword evidence="3" id="KW-0444">Lipid biosynthesis</keyword>
<dbReference type="GO" id="GO:0005739">
    <property type="term" value="C:mitochondrion"/>
    <property type="evidence" value="ECO:0007669"/>
    <property type="project" value="UniProtKB-SubCell"/>
</dbReference>
<dbReference type="Gene3D" id="3.40.50.720">
    <property type="entry name" value="NAD(P)-binding Rossmann-like Domain"/>
    <property type="match status" value="1"/>
</dbReference>
<dbReference type="Pfam" id="PF08240">
    <property type="entry name" value="ADH_N"/>
    <property type="match status" value="1"/>
</dbReference>
<evidence type="ECO:0000256" key="10">
    <source>
        <dbReference type="ARBA" id="ARBA00023160"/>
    </source>
</evidence>
<dbReference type="Pfam" id="PF00107">
    <property type="entry name" value="ADH_zinc_N"/>
    <property type="match status" value="1"/>
</dbReference>
<dbReference type="InterPro" id="IPR013149">
    <property type="entry name" value="ADH-like_C"/>
</dbReference>
<dbReference type="GO" id="GO:0006633">
    <property type="term" value="P:fatty acid biosynthetic process"/>
    <property type="evidence" value="ECO:0007669"/>
    <property type="project" value="UniProtKB-KW"/>
</dbReference>
<dbReference type="SMART" id="SM00829">
    <property type="entry name" value="PKS_ER"/>
    <property type="match status" value="1"/>
</dbReference>
<accession>A0AAD9MX60</accession>
<evidence type="ECO:0000256" key="5">
    <source>
        <dbReference type="ARBA" id="ARBA00022857"/>
    </source>
</evidence>
<evidence type="ECO:0000259" key="15">
    <source>
        <dbReference type="SMART" id="SM00829"/>
    </source>
</evidence>
<evidence type="ECO:0000256" key="7">
    <source>
        <dbReference type="ARBA" id="ARBA00023002"/>
    </source>
</evidence>
<keyword evidence="6" id="KW-0809">Transit peptide</keyword>
<dbReference type="InterPro" id="IPR011032">
    <property type="entry name" value="GroES-like_sf"/>
</dbReference>
<dbReference type="EC" id="1.3.1.104" evidence="11"/>
<comment type="caution">
    <text evidence="16">The sequence shown here is derived from an EMBL/GenBank/DDBJ whole genome shotgun (WGS) entry which is preliminary data.</text>
</comment>
<dbReference type="PANTHER" id="PTHR43981:SF2">
    <property type="entry name" value="ENOYL-[ACYL-CARRIER-PROTEIN] REDUCTASE, MITOCHONDRIAL"/>
    <property type="match status" value="1"/>
</dbReference>
<dbReference type="AlphaFoldDB" id="A0AAD9MX60"/>
<proteinExistence type="inferred from homology"/>
<dbReference type="InterPro" id="IPR051034">
    <property type="entry name" value="Mito_Enoyl-ACP_Reductase"/>
</dbReference>
<reference evidence="16" key="1">
    <citation type="journal article" date="2023" name="Mol. Biol. Evol.">
        <title>Third-Generation Sequencing Reveals the Adaptive Role of the Epigenome in Three Deep-Sea Polychaetes.</title>
        <authorList>
            <person name="Perez M."/>
            <person name="Aroh O."/>
            <person name="Sun Y."/>
            <person name="Lan Y."/>
            <person name="Juniper S.K."/>
            <person name="Young C.R."/>
            <person name="Angers B."/>
            <person name="Qian P.Y."/>
        </authorList>
    </citation>
    <scope>NUCLEOTIDE SEQUENCE</scope>
    <source>
        <strain evidence="16">P08H-3</strain>
    </source>
</reference>
<evidence type="ECO:0000256" key="8">
    <source>
        <dbReference type="ARBA" id="ARBA00023098"/>
    </source>
</evidence>
<dbReference type="SUPFAM" id="SSF50129">
    <property type="entry name" value="GroES-like"/>
    <property type="match status" value="1"/>
</dbReference>
<keyword evidence="17" id="KW-1185">Reference proteome</keyword>
<dbReference type="Proteomes" id="UP001208570">
    <property type="component" value="Unassembled WGS sequence"/>
</dbReference>
<evidence type="ECO:0000256" key="9">
    <source>
        <dbReference type="ARBA" id="ARBA00023128"/>
    </source>
</evidence>
<evidence type="ECO:0000313" key="17">
    <source>
        <dbReference type="Proteomes" id="UP001208570"/>
    </source>
</evidence>
<organism evidence="16 17">
    <name type="scientific">Paralvinella palmiformis</name>
    <dbReference type="NCBI Taxonomy" id="53620"/>
    <lineage>
        <taxon>Eukaryota</taxon>
        <taxon>Metazoa</taxon>
        <taxon>Spiralia</taxon>
        <taxon>Lophotrochozoa</taxon>
        <taxon>Annelida</taxon>
        <taxon>Polychaeta</taxon>
        <taxon>Sedentaria</taxon>
        <taxon>Canalipalpata</taxon>
        <taxon>Terebellida</taxon>
        <taxon>Terebelliformia</taxon>
        <taxon>Alvinellidae</taxon>
        <taxon>Paralvinella</taxon>
    </lineage>
</organism>
<evidence type="ECO:0000313" key="16">
    <source>
        <dbReference type="EMBL" id="KAK2147026.1"/>
    </source>
</evidence>
<dbReference type="InterPro" id="IPR036291">
    <property type="entry name" value="NAD(P)-bd_dom_sf"/>
</dbReference>
<evidence type="ECO:0000256" key="2">
    <source>
        <dbReference type="ARBA" id="ARBA00010371"/>
    </source>
</evidence>
<comment type="catalytic activity">
    <reaction evidence="14">
        <text>a 2,3-saturated acyl-[ACP] + NADP(+) = a (2E)-enoyl-[ACP] + NADPH + H(+)</text>
        <dbReference type="Rhea" id="RHEA:22564"/>
        <dbReference type="Rhea" id="RHEA-COMP:9925"/>
        <dbReference type="Rhea" id="RHEA-COMP:9926"/>
        <dbReference type="ChEBI" id="CHEBI:15378"/>
        <dbReference type="ChEBI" id="CHEBI:57783"/>
        <dbReference type="ChEBI" id="CHEBI:58349"/>
        <dbReference type="ChEBI" id="CHEBI:78784"/>
        <dbReference type="ChEBI" id="CHEBI:78785"/>
        <dbReference type="EC" id="1.3.1.104"/>
    </reaction>
</comment>
<sequence>MFHICRNISASLPVRVLTGGVRCYCTPVKTFEIIYDEHGDPEKVLKAKTRTLPSLKDNANAVIIKMMAAPVNPADINMIQGVYPIKPGLPAIGGNEGVGEVIQVGDNVKILRKGDWVVPKSSGWGTWRTHVYSLANEVMTIPNDIPPVCAATLGVNPCTAYRMLKDFAHLRKGDVIIQNGANSGVGQAVIQIAKELGFVTINIVRNRPEIDKLTQILKALGANYVFTDEFLRNAEMKIVMKSITKPKLALNCVGGRSAAELLKYLQKGGIMVTYGGMSKHPLMVPAGPLIFADVTLRGFWMTQWNIDHNEAERRQMWDTLCSMVRHKMLQPPACQLVDIENFSKAVSQSVQPYVSHKQILVMDKSLKS</sequence>